<feature type="compositionally biased region" description="Polar residues" evidence="1">
    <location>
        <begin position="29"/>
        <end position="39"/>
    </location>
</feature>
<evidence type="ECO:0000256" key="1">
    <source>
        <dbReference type="SAM" id="MobiDB-lite"/>
    </source>
</evidence>
<dbReference type="EMBL" id="CAJHJT010000056">
    <property type="protein sequence ID" value="CAD7014565.1"/>
    <property type="molecule type" value="Genomic_DNA"/>
</dbReference>
<reference evidence="2" key="1">
    <citation type="submission" date="2020-11" db="EMBL/GenBank/DDBJ databases">
        <authorList>
            <person name="Whitehead M."/>
        </authorList>
    </citation>
    <scope>NUCLEOTIDE SEQUENCE</scope>
    <source>
        <strain evidence="2">EGII</strain>
    </source>
</reference>
<feature type="region of interest" description="Disordered" evidence="1">
    <location>
        <begin position="1"/>
        <end position="39"/>
    </location>
</feature>
<proteinExistence type="predicted"/>
<keyword evidence="3" id="KW-1185">Reference proteome</keyword>
<dbReference type="Proteomes" id="UP000606786">
    <property type="component" value="Unassembled WGS sequence"/>
</dbReference>
<name>A0A811VFC0_CERCA</name>
<organism evidence="2 3">
    <name type="scientific">Ceratitis capitata</name>
    <name type="common">Mediterranean fruit fly</name>
    <name type="synonym">Tephritis capitata</name>
    <dbReference type="NCBI Taxonomy" id="7213"/>
    <lineage>
        <taxon>Eukaryota</taxon>
        <taxon>Metazoa</taxon>
        <taxon>Ecdysozoa</taxon>
        <taxon>Arthropoda</taxon>
        <taxon>Hexapoda</taxon>
        <taxon>Insecta</taxon>
        <taxon>Pterygota</taxon>
        <taxon>Neoptera</taxon>
        <taxon>Endopterygota</taxon>
        <taxon>Diptera</taxon>
        <taxon>Brachycera</taxon>
        <taxon>Muscomorpha</taxon>
        <taxon>Tephritoidea</taxon>
        <taxon>Tephritidae</taxon>
        <taxon>Ceratitis</taxon>
        <taxon>Ceratitis</taxon>
    </lineage>
</organism>
<accession>A0A811VFC0</accession>
<evidence type="ECO:0000313" key="2">
    <source>
        <dbReference type="EMBL" id="CAD7014565.1"/>
    </source>
</evidence>
<evidence type="ECO:0000313" key="3">
    <source>
        <dbReference type="Proteomes" id="UP000606786"/>
    </source>
</evidence>
<comment type="caution">
    <text evidence="2">The sequence shown here is derived from an EMBL/GenBank/DDBJ whole genome shotgun (WGS) entry which is preliminary data.</text>
</comment>
<gene>
    <name evidence="2" type="ORF">CCAP1982_LOCUS22564</name>
</gene>
<sequence length="156" mass="17043">MKKRRRSTAYSGRGGGGGQIAGQDGAAHSQCQGNNDPSHLQNRNWIVAATSALEMHQWRIGGNERANAQPLEGKGNSKTISCHIIHMQLIIDGYKRNMPMLLRMFNTTEQKHKDTSTLAPFATRLSSATNRRGYKEWLALAKENANVAAAAAADGR</sequence>
<dbReference type="AlphaFoldDB" id="A0A811VFC0"/>
<protein>
    <submittedName>
        <fullName evidence="2">(Mediterranean fruit fly) hypothetical protein</fullName>
    </submittedName>
</protein>